<evidence type="ECO:0000256" key="9">
    <source>
        <dbReference type="RuleBase" id="RU361157"/>
    </source>
</evidence>
<protein>
    <recommendedName>
        <fullName evidence="9">Transport permease protein</fullName>
    </recommendedName>
</protein>
<feature type="transmembrane region" description="Helical" evidence="9">
    <location>
        <begin position="42"/>
        <end position="61"/>
    </location>
</feature>
<keyword evidence="3 9" id="KW-0813">Transport</keyword>
<dbReference type="OrthoDB" id="9786910at2"/>
<evidence type="ECO:0000256" key="6">
    <source>
        <dbReference type="ARBA" id="ARBA00022692"/>
    </source>
</evidence>
<comment type="similarity">
    <text evidence="2 9">Belongs to the ABC-2 integral membrane protein family.</text>
</comment>
<accession>A0A1W1I0A5</accession>
<keyword evidence="8 9" id="KW-0472">Membrane</keyword>
<feature type="transmembrane region" description="Helical" evidence="9">
    <location>
        <begin position="238"/>
        <end position="259"/>
    </location>
</feature>
<evidence type="ECO:0000256" key="3">
    <source>
        <dbReference type="ARBA" id="ARBA00022448"/>
    </source>
</evidence>
<dbReference type="EMBL" id="LT828648">
    <property type="protein sequence ID" value="SLM46426.1"/>
    <property type="molecule type" value="Genomic_DNA"/>
</dbReference>
<dbReference type="PANTHER" id="PTHR30413:SF8">
    <property type="entry name" value="TRANSPORT PERMEASE PROTEIN"/>
    <property type="match status" value="1"/>
</dbReference>
<comment type="subcellular location">
    <subcellularLocation>
        <location evidence="1">Cell inner membrane</location>
        <topology evidence="1">Multi-pass membrane protein</topology>
    </subcellularLocation>
    <subcellularLocation>
        <location evidence="9">Cell membrane</location>
        <topology evidence="9">Multi-pass membrane protein</topology>
    </subcellularLocation>
</comment>
<organism evidence="11 12">
    <name type="scientific">Nitrospira japonica</name>
    <dbReference type="NCBI Taxonomy" id="1325564"/>
    <lineage>
        <taxon>Bacteria</taxon>
        <taxon>Pseudomonadati</taxon>
        <taxon>Nitrospirota</taxon>
        <taxon>Nitrospiria</taxon>
        <taxon>Nitrospirales</taxon>
        <taxon>Nitrospiraceae</taxon>
        <taxon>Nitrospira</taxon>
    </lineage>
</organism>
<keyword evidence="5" id="KW-0997">Cell inner membrane</keyword>
<dbReference type="AlphaFoldDB" id="A0A1W1I0A5"/>
<dbReference type="InterPro" id="IPR000412">
    <property type="entry name" value="ABC_2_transport"/>
</dbReference>
<keyword evidence="12" id="KW-1185">Reference proteome</keyword>
<evidence type="ECO:0000256" key="8">
    <source>
        <dbReference type="ARBA" id="ARBA00023136"/>
    </source>
</evidence>
<evidence type="ECO:0000256" key="5">
    <source>
        <dbReference type="ARBA" id="ARBA00022519"/>
    </source>
</evidence>
<feature type="transmembrane region" description="Helical" evidence="9">
    <location>
        <begin position="73"/>
        <end position="93"/>
    </location>
</feature>
<evidence type="ECO:0000259" key="10">
    <source>
        <dbReference type="PROSITE" id="PS51012"/>
    </source>
</evidence>
<dbReference type="PRINTS" id="PR00164">
    <property type="entry name" value="ABC2TRNSPORT"/>
</dbReference>
<feature type="domain" description="ABC transmembrane type-2" evidence="10">
    <location>
        <begin position="43"/>
        <end position="262"/>
    </location>
</feature>
<dbReference type="PROSITE" id="PS51012">
    <property type="entry name" value="ABC_TM2"/>
    <property type="match status" value="1"/>
</dbReference>
<gene>
    <name evidence="11" type="ORF">NSJP_0254</name>
</gene>
<sequence>MNIMTDGVYVRSEPGNGNLRQLIYLTGALALRDIKGRYRRSLLGITWAVLPPLFYTGVFWFMQSILAIPSPDAPYVVFAYSAMVLWSLFSSIVNRCGSCVSANAGIVKKIAMPYEVFPVSMVLIALFDFGVSFVLLGALLTWHHFPLGWSIVWLPVLIGLTVLCALAVGMLVAAIGTYAHDALFAVPLLMQVWLLVSPIMYPLSQVPERWKAVYLMNPMVGLIEGFRSVLIKNTAPDLTLLGLALVGTIVLLACSWPLFRYMAQYFADVM</sequence>
<feature type="transmembrane region" description="Helical" evidence="9">
    <location>
        <begin position="114"/>
        <end position="140"/>
    </location>
</feature>
<evidence type="ECO:0000313" key="12">
    <source>
        <dbReference type="Proteomes" id="UP000192042"/>
    </source>
</evidence>
<dbReference type="InterPro" id="IPR047817">
    <property type="entry name" value="ABC2_TM_bact-type"/>
</dbReference>
<dbReference type="STRING" id="1325564.NSJP_0254"/>
<dbReference type="PANTHER" id="PTHR30413">
    <property type="entry name" value="INNER MEMBRANE TRANSPORT PERMEASE"/>
    <property type="match status" value="1"/>
</dbReference>
<dbReference type="RefSeq" id="WP_080885118.1">
    <property type="nucleotide sequence ID" value="NZ_LT828648.1"/>
</dbReference>
<proteinExistence type="inferred from homology"/>
<dbReference type="KEGG" id="nja:NSJP_0254"/>
<feature type="transmembrane region" description="Helical" evidence="9">
    <location>
        <begin position="182"/>
        <end position="201"/>
    </location>
</feature>
<dbReference type="GO" id="GO:0043190">
    <property type="term" value="C:ATP-binding cassette (ABC) transporter complex"/>
    <property type="evidence" value="ECO:0007669"/>
    <property type="project" value="InterPro"/>
</dbReference>
<keyword evidence="6 9" id="KW-0812">Transmembrane</keyword>
<evidence type="ECO:0000256" key="1">
    <source>
        <dbReference type="ARBA" id="ARBA00004429"/>
    </source>
</evidence>
<reference evidence="11 12" key="1">
    <citation type="submission" date="2017-03" db="EMBL/GenBank/DDBJ databases">
        <authorList>
            <person name="Afonso C.L."/>
            <person name="Miller P.J."/>
            <person name="Scott M.A."/>
            <person name="Spackman E."/>
            <person name="Goraichik I."/>
            <person name="Dimitrov K.M."/>
            <person name="Suarez D.L."/>
            <person name="Swayne D.E."/>
        </authorList>
    </citation>
    <scope>NUCLEOTIDE SEQUENCE [LARGE SCALE GENOMIC DNA]</scope>
    <source>
        <strain evidence="11">Genome sequencing of Nitrospira japonica strain NJ11</strain>
    </source>
</reference>
<keyword evidence="4 9" id="KW-1003">Cell membrane</keyword>
<keyword evidence="7 9" id="KW-1133">Transmembrane helix</keyword>
<name>A0A1W1I0A5_9BACT</name>
<feature type="transmembrane region" description="Helical" evidence="9">
    <location>
        <begin position="152"/>
        <end position="175"/>
    </location>
</feature>
<evidence type="ECO:0000256" key="7">
    <source>
        <dbReference type="ARBA" id="ARBA00022989"/>
    </source>
</evidence>
<evidence type="ECO:0000256" key="4">
    <source>
        <dbReference type="ARBA" id="ARBA00022475"/>
    </source>
</evidence>
<dbReference type="InterPro" id="IPR013525">
    <property type="entry name" value="ABC2_TM"/>
</dbReference>
<dbReference type="GO" id="GO:0140359">
    <property type="term" value="F:ABC-type transporter activity"/>
    <property type="evidence" value="ECO:0007669"/>
    <property type="project" value="InterPro"/>
</dbReference>
<dbReference type="Proteomes" id="UP000192042">
    <property type="component" value="Chromosome I"/>
</dbReference>
<dbReference type="GO" id="GO:0015920">
    <property type="term" value="P:lipopolysaccharide transport"/>
    <property type="evidence" value="ECO:0007669"/>
    <property type="project" value="TreeGrafter"/>
</dbReference>
<evidence type="ECO:0000256" key="2">
    <source>
        <dbReference type="ARBA" id="ARBA00007783"/>
    </source>
</evidence>
<feature type="transmembrane region" description="Helical" evidence="9">
    <location>
        <begin position="213"/>
        <end position="231"/>
    </location>
</feature>
<dbReference type="Pfam" id="PF01061">
    <property type="entry name" value="ABC2_membrane"/>
    <property type="match status" value="1"/>
</dbReference>
<evidence type="ECO:0000313" key="11">
    <source>
        <dbReference type="EMBL" id="SLM46426.1"/>
    </source>
</evidence>